<dbReference type="EMBL" id="SHTF01000022">
    <property type="protein sequence ID" value="TCF63558.1"/>
    <property type="molecule type" value="Genomic_DNA"/>
</dbReference>
<sequence length="149" mass="16992">MRLIIAEKHSVGQAIAQAVGGHMEKHDGYVQVGDDLVTWAQGHLVDLAAPDEYKDHDWDRWSLDTLPIDPTPDWQWKVSRDKGADRQYKVVAGLMRRGDVDMLVDACDPDREGEAIFRRIVKHAGVSKPMRRLWSRAWRRTPSATPSRP</sequence>
<dbReference type="GO" id="GO:0003677">
    <property type="term" value="F:DNA binding"/>
    <property type="evidence" value="ECO:0007669"/>
    <property type="project" value="InterPro"/>
</dbReference>
<dbReference type="Proteomes" id="UP000291713">
    <property type="component" value="Unassembled WGS sequence"/>
</dbReference>
<dbReference type="GO" id="GO:0006310">
    <property type="term" value="P:DNA recombination"/>
    <property type="evidence" value="ECO:0007669"/>
    <property type="project" value="TreeGrafter"/>
</dbReference>
<name>A0A4V2NAC8_BIFLL</name>
<protein>
    <submittedName>
        <fullName evidence="2">DNA topoisomerase III</fullName>
    </submittedName>
</protein>
<dbReference type="InterPro" id="IPR006171">
    <property type="entry name" value="TOPRIM_dom"/>
</dbReference>
<evidence type="ECO:0000313" key="3">
    <source>
        <dbReference type="EMBL" id="TCF93421.1"/>
    </source>
</evidence>
<keyword evidence="2" id="KW-0413">Isomerase</keyword>
<dbReference type="Pfam" id="PF01751">
    <property type="entry name" value="Toprim"/>
    <property type="match status" value="1"/>
</dbReference>
<reference evidence="2" key="2">
    <citation type="submission" date="2019-02" db="EMBL/GenBank/DDBJ databases">
        <authorList>
            <person name="Odamaki T."/>
        </authorList>
    </citation>
    <scope>NUCLEOTIDE SEQUENCE</scope>
    <source>
        <strain evidence="2">MCC10116</strain>
        <strain evidence="3">MCC10120</strain>
    </source>
</reference>
<reference evidence="4 5" key="1">
    <citation type="journal article" date="2018" name="Sci. Rep.">
        <title>Genomic diversity and distribution of Bifidobacterium longum subsp. longum across the human lifespan.</title>
        <authorList>
            <person name="Odamaki T."/>
            <person name="Bottacini F."/>
            <person name="Kato K."/>
            <person name="Mitsuyama E."/>
            <person name="Yoshida K."/>
            <person name="Horigome A."/>
            <person name="Xiao J.Z."/>
            <person name="van Sinderen D."/>
        </authorList>
    </citation>
    <scope>NUCLEOTIDE SEQUENCE [LARGE SCALE GENOMIC DNA]</scope>
    <source>
        <strain evidence="2 5">MCC10116</strain>
        <strain evidence="3 4">MCC10120</strain>
    </source>
</reference>
<dbReference type="SUPFAM" id="SSF56712">
    <property type="entry name" value="Prokaryotic type I DNA topoisomerase"/>
    <property type="match status" value="1"/>
</dbReference>
<comment type="caution">
    <text evidence="2">The sequence shown here is derived from an EMBL/GenBank/DDBJ whole genome shotgun (WGS) entry which is preliminary data.</text>
</comment>
<dbReference type="EMBL" id="SHTU01000047">
    <property type="protein sequence ID" value="TCF93421.1"/>
    <property type="molecule type" value="Genomic_DNA"/>
</dbReference>
<dbReference type="AlphaFoldDB" id="A0A4V2NAC8"/>
<evidence type="ECO:0000259" key="1">
    <source>
        <dbReference type="SMART" id="SM00493"/>
    </source>
</evidence>
<dbReference type="GO" id="GO:0006265">
    <property type="term" value="P:DNA topological change"/>
    <property type="evidence" value="ECO:0007669"/>
    <property type="project" value="InterPro"/>
</dbReference>
<dbReference type="GO" id="GO:0003917">
    <property type="term" value="F:DNA topoisomerase type I (single strand cut, ATP-independent) activity"/>
    <property type="evidence" value="ECO:0007669"/>
    <property type="project" value="InterPro"/>
</dbReference>
<evidence type="ECO:0000313" key="2">
    <source>
        <dbReference type="EMBL" id="TCF63558.1"/>
    </source>
</evidence>
<dbReference type="InterPro" id="IPR034144">
    <property type="entry name" value="TOPRIM_TopoIII"/>
</dbReference>
<accession>A0A4V2NAC8</accession>
<organism evidence="2 5">
    <name type="scientific">Bifidobacterium longum subsp. longum</name>
    <dbReference type="NCBI Taxonomy" id="1679"/>
    <lineage>
        <taxon>Bacteria</taxon>
        <taxon>Bacillati</taxon>
        <taxon>Actinomycetota</taxon>
        <taxon>Actinomycetes</taxon>
        <taxon>Bifidobacteriales</taxon>
        <taxon>Bifidobacteriaceae</taxon>
        <taxon>Bifidobacterium</taxon>
    </lineage>
</organism>
<evidence type="ECO:0000313" key="4">
    <source>
        <dbReference type="Proteomes" id="UP000291713"/>
    </source>
</evidence>
<dbReference type="InterPro" id="IPR023405">
    <property type="entry name" value="Topo_IA_core_domain"/>
</dbReference>
<dbReference type="PANTHER" id="PTHR11390:SF21">
    <property type="entry name" value="DNA TOPOISOMERASE 3-ALPHA"/>
    <property type="match status" value="1"/>
</dbReference>
<gene>
    <name evidence="2" type="ORF">MCC10116_1439</name>
    <name evidence="3" type="ORF">MCC10120_2066</name>
</gene>
<dbReference type="Gene3D" id="3.40.50.140">
    <property type="match status" value="1"/>
</dbReference>
<dbReference type="Proteomes" id="UP000292787">
    <property type="component" value="Unassembled WGS sequence"/>
</dbReference>
<dbReference type="GO" id="GO:0043597">
    <property type="term" value="C:cytoplasmic replication fork"/>
    <property type="evidence" value="ECO:0007669"/>
    <property type="project" value="TreeGrafter"/>
</dbReference>
<dbReference type="PANTHER" id="PTHR11390">
    <property type="entry name" value="PROKARYOTIC DNA TOPOISOMERASE"/>
    <property type="match status" value="1"/>
</dbReference>
<dbReference type="CDD" id="cd03362">
    <property type="entry name" value="TOPRIM_TopoIA_TopoIII"/>
    <property type="match status" value="1"/>
</dbReference>
<dbReference type="SMART" id="SM00493">
    <property type="entry name" value="TOPRIM"/>
    <property type="match status" value="1"/>
</dbReference>
<dbReference type="GO" id="GO:0006281">
    <property type="term" value="P:DNA repair"/>
    <property type="evidence" value="ECO:0007669"/>
    <property type="project" value="TreeGrafter"/>
</dbReference>
<evidence type="ECO:0000313" key="5">
    <source>
        <dbReference type="Proteomes" id="UP000292787"/>
    </source>
</evidence>
<feature type="domain" description="Toprim" evidence="1">
    <location>
        <begin position="1"/>
        <end position="129"/>
    </location>
</feature>
<proteinExistence type="predicted"/>
<dbReference type="InterPro" id="IPR000380">
    <property type="entry name" value="Topo_IA"/>
</dbReference>